<evidence type="ECO:0000256" key="1">
    <source>
        <dbReference type="ARBA" id="ARBA00001602"/>
    </source>
</evidence>
<dbReference type="Gene3D" id="3.40.50.1860">
    <property type="match status" value="2"/>
</dbReference>
<dbReference type="InterPro" id="IPR033134">
    <property type="entry name" value="Asp/Glu_racemase_AS_2"/>
</dbReference>
<dbReference type="InterPro" id="IPR001920">
    <property type="entry name" value="Asp/Glu_race"/>
</dbReference>
<comment type="pathway">
    <text evidence="7">Cell wall biogenesis; peptidoglycan biosynthesis.</text>
</comment>
<name>A0ABN0SZ70_9GAMM</name>
<evidence type="ECO:0000313" key="9">
    <source>
        <dbReference type="Proteomes" id="UP001501221"/>
    </source>
</evidence>
<dbReference type="Proteomes" id="UP001501221">
    <property type="component" value="Unassembled WGS sequence"/>
</dbReference>
<proteinExistence type="inferred from homology"/>
<feature type="binding site" evidence="7">
    <location>
        <begin position="10"/>
        <end position="11"/>
    </location>
    <ligand>
        <name>substrate</name>
    </ligand>
</feature>
<evidence type="ECO:0000256" key="3">
    <source>
        <dbReference type="ARBA" id="ARBA00022960"/>
    </source>
</evidence>
<dbReference type="SUPFAM" id="SSF53681">
    <property type="entry name" value="Aspartate/glutamate racemase"/>
    <property type="match status" value="2"/>
</dbReference>
<dbReference type="InterPro" id="IPR015942">
    <property type="entry name" value="Asp/Glu/hydantoin_racemase"/>
</dbReference>
<keyword evidence="4 7" id="KW-0573">Peptidoglycan synthesis</keyword>
<evidence type="ECO:0000256" key="2">
    <source>
        <dbReference type="ARBA" id="ARBA00013090"/>
    </source>
</evidence>
<sequence>MSTNPIGIFDSGVGGLSVYQAIRKHLPNETIIYFADSAYAPYGNLSKQKLHERCQHIANFFVKHKAKAMVIACNTATAMMADWLRAEYDLPIIALEPAIKPAVSVTRTGHIGVFATENTLNSSRYQRLVAQFARDKSIHQIACHGFVEQIEKGDLDGPETTKLVKQYLEPLLEFKVDTLVLGCTHYPFLAKTIKKIAGTAPLKLLDTADAVSLQLTRVLAVNALFNNLPHEQDYFFSSDNPKNATPVFTKLLSKKVIVSSA</sequence>
<feature type="binding site" evidence="7">
    <location>
        <begin position="74"/>
        <end position="75"/>
    </location>
    <ligand>
        <name>substrate</name>
    </ligand>
</feature>
<dbReference type="NCBIfam" id="TIGR00067">
    <property type="entry name" value="glut_race"/>
    <property type="match status" value="1"/>
</dbReference>
<evidence type="ECO:0000256" key="7">
    <source>
        <dbReference type="HAMAP-Rule" id="MF_00258"/>
    </source>
</evidence>
<dbReference type="EC" id="5.1.1.3" evidence="2 7"/>
<dbReference type="EMBL" id="BAAAFM010000003">
    <property type="protein sequence ID" value="GAA0207267.1"/>
    <property type="molecule type" value="Genomic_DNA"/>
</dbReference>
<dbReference type="Pfam" id="PF01177">
    <property type="entry name" value="Asp_Glu_race"/>
    <property type="match status" value="1"/>
</dbReference>
<evidence type="ECO:0000256" key="4">
    <source>
        <dbReference type="ARBA" id="ARBA00022984"/>
    </source>
</evidence>
<comment type="similarity">
    <text evidence="7">Belongs to the aspartate/glutamate racemases family.</text>
</comment>
<accession>A0ABN0SZ70</accession>
<dbReference type="InterPro" id="IPR004391">
    <property type="entry name" value="Glu_race"/>
</dbReference>
<dbReference type="HAMAP" id="MF_00258">
    <property type="entry name" value="Glu_racemase"/>
    <property type="match status" value="1"/>
</dbReference>
<keyword evidence="9" id="KW-1185">Reference proteome</keyword>
<feature type="active site" description="Proton donor/acceptor" evidence="7">
    <location>
        <position position="73"/>
    </location>
</feature>
<keyword evidence="5 7" id="KW-0413">Isomerase</keyword>
<dbReference type="PROSITE" id="PS00924">
    <property type="entry name" value="ASP_GLU_RACEMASE_2"/>
    <property type="match status" value="1"/>
</dbReference>
<dbReference type="InterPro" id="IPR018187">
    <property type="entry name" value="Asp/Glu_racemase_AS_1"/>
</dbReference>
<dbReference type="PROSITE" id="PS00923">
    <property type="entry name" value="ASP_GLU_RACEMASE_1"/>
    <property type="match status" value="1"/>
</dbReference>
<organism evidence="8 9">
    <name type="scientific">Kangiella japonica</name>
    <dbReference type="NCBI Taxonomy" id="647384"/>
    <lineage>
        <taxon>Bacteria</taxon>
        <taxon>Pseudomonadati</taxon>
        <taxon>Pseudomonadota</taxon>
        <taxon>Gammaproteobacteria</taxon>
        <taxon>Kangiellales</taxon>
        <taxon>Kangiellaceae</taxon>
        <taxon>Kangiella</taxon>
    </lineage>
</organism>
<dbReference type="PANTHER" id="PTHR21198">
    <property type="entry name" value="GLUTAMATE RACEMASE"/>
    <property type="match status" value="1"/>
</dbReference>
<dbReference type="RefSeq" id="WP_343988424.1">
    <property type="nucleotide sequence ID" value="NZ_BAAAFM010000003.1"/>
</dbReference>
<evidence type="ECO:0000256" key="6">
    <source>
        <dbReference type="ARBA" id="ARBA00023316"/>
    </source>
</evidence>
<feature type="active site" description="Proton donor/acceptor" evidence="7">
    <location>
        <position position="183"/>
    </location>
</feature>
<keyword evidence="6 7" id="KW-0961">Cell wall biogenesis/degradation</keyword>
<evidence type="ECO:0000313" key="8">
    <source>
        <dbReference type="EMBL" id="GAA0207267.1"/>
    </source>
</evidence>
<feature type="binding site" evidence="7">
    <location>
        <begin position="184"/>
        <end position="185"/>
    </location>
    <ligand>
        <name>substrate</name>
    </ligand>
</feature>
<comment type="catalytic activity">
    <reaction evidence="1 7">
        <text>L-glutamate = D-glutamate</text>
        <dbReference type="Rhea" id="RHEA:12813"/>
        <dbReference type="ChEBI" id="CHEBI:29985"/>
        <dbReference type="ChEBI" id="CHEBI:29986"/>
        <dbReference type="EC" id="5.1.1.3"/>
    </reaction>
</comment>
<protein>
    <recommendedName>
        <fullName evidence="2 7">Glutamate racemase</fullName>
        <ecNumber evidence="2 7">5.1.1.3</ecNumber>
    </recommendedName>
</protein>
<keyword evidence="3 7" id="KW-0133">Cell shape</keyword>
<comment type="function">
    <text evidence="7">Provides the (R)-glutamate required for cell wall biosynthesis.</text>
</comment>
<dbReference type="PANTHER" id="PTHR21198:SF2">
    <property type="entry name" value="GLUTAMATE RACEMASE"/>
    <property type="match status" value="1"/>
</dbReference>
<comment type="caution">
    <text evidence="8">The sequence shown here is derived from an EMBL/GenBank/DDBJ whole genome shotgun (WGS) entry which is preliminary data.</text>
</comment>
<gene>
    <name evidence="7 8" type="primary">murI</name>
    <name evidence="8" type="ORF">GCM10009123_13470</name>
</gene>
<reference evidence="8 9" key="1">
    <citation type="journal article" date="2019" name="Int. J. Syst. Evol. Microbiol.">
        <title>The Global Catalogue of Microorganisms (GCM) 10K type strain sequencing project: providing services to taxonomists for standard genome sequencing and annotation.</title>
        <authorList>
            <consortium name="The Broad Institute Genomics Platform"/>
            <consortium name="The Broad Institute Genome Sequencing Center for Infectious Disease"/>
            <person name="Wu L."/>
            <person name="Ma J."/>
        </authorList>
    </citation>
    <scope>NUCLEOTIDE SEQUENCE [LARGE SCALE GENOMIC DNA]</scope>
    <source>
        <strain evidence="8 9">JCM 16211</strain>
    </source>
</reference>
<feature type="binding site" evidence="7">
    <location>
        <begin position="42"/>
        <end position="43"/>
    </location>
    <ligand>
        <name>substrate</name>
    </ligand>
</feature>
<evidence type="ECO:0000256" key="5">
    <source>
        <dbReference type="ARBA" id="ARBA00023235"/>
    </source>
</evidence>